<protein>
    <submittedName>
        <fullName evidence="1">Uncharacterized protein</fullName>
    </submittedName>
</protein>
<dbReference type="PATRIC" id="fig|270351.10.peg.5067"/>
<reference evidence="1 2" key="1">
    <citation type="journal article" date="2015" name="Genome Announc.">
        <title>Complete Genome Sequence of Methylobacterium aquaticum Strain 22A, Isolated from Racomitrium japonicum Moss.</title>
        <authorList>
            <person name="Tani A."/>
            <person name="Ogura Y."/>
            <person name="Hayashi T."/>
            <person name="Kimbara K."/>
        </authorList>
    </citation>
    <scope>NUCLEOTIDE SEQUENCE [LARGE SCALE GENOMIC DNA]</scope>
    <source>
        <strain evidence="1 2">MA-22A</strain>
    </source>
</reference>
<reference evidence="2" key="2">
    <citation type="submission" date="2015-01" db="EMBL/GenBank/DDBJ databases">
        <title>Complete genome sequence of Methylobacterium aquaticum strain 22A.</title>
        <authorList>
            <person name="Tani A."/>
            <person name="Ogura Y."/>
            <person name="Hayashi T."/>
        </authorList>
    </citation>
    <scope>NUCLEOTIDE SEQUENCE [LARGE SCALE GENOMIC DNA]</scope>
    <source>
        <strain evidence="2">MA-22A</strain>
    </source>
</reference>
<dbReference type="AlphaFoldDB" id="A0A0C6FLX4"/>
<name>A0A0C6FLX4_9HYPH</name>
<dbReference type="KEGG" id="maqu:Maq22A_c26410"/>
<proteinExistence type="predicted"/>
<dbReference type="Proteomes" id="UP000061432">
    <property type="component" value="Chromosome"/>
</dbReference>
<gene>
    <name evidence="1" type="ORF">Maq22A_c26410</name>
</gene>
<sequence>MNLTISPTGRGRYDARLGDRLLCTSETPFLAAARILKAEGVKRHRNGTPDRRPIGPPC</sequence>
<dbReference type="EMBL" id="AP014704">
    <property type="protein sequence ID" value="BAQ48147.1"/>
    <property type="molecule type" value="Genomic_DNA"/>
</dbReference>
<evidence type="ECO:0000313" key="1">
    <source>
        <dbReference type="EMBL" id="BAQ48147.1"/>
    </source>
</evidence>
<organism evidence="1 2">
    <name type="scientific">Methylobacterium aquaticum</name>
    <dbReference type="NCBI Taxonomy" id="270351"/>
    <lineage>
        <taxon>Bacteria</taxon>
        <taxon>Pseudomonadati</taxon>
        <taxon>Pseudomonadota</taxon>
        <taxon>Alphaproteobacteria</taxon>
        <taxon>Hyphomicrobiales</taxon>
        <taxon>Methylobacteriaceae</taxon>
        <taxon>Methylobacterium</taxon>
    </lineage>
</organism>
<evidence type="ECO:0000313" key="2">
    <source>
        <dbReference type="Proteomes" id="UP000061432"/>
    </source>
</evidence>
<accession>A0A0C6FLX4</accession>